<evidence type="ECO:0000313" key="7">
    <source>
        <dbReference type="Proteomes" id="UP000177967"/>
    </source>
</evidence>
<keyword evidence="1" id="KW-0540">Nuclease</keyword>
<accession>A0A1G1V1P2</accession>
<dbReference type="Pfam" id="PF00565">
    <property type="entry name" value="SNase"/>
    <property type="match status" value="1"/>
</dbReference>
<protein>
    <recommendedName>
        <fullName evidence="5">TNase-like domain-containing protein</fullName>
    </recommendedName>
</protein>
<dbReference type="EMBL" id="MHBW01000013">
    <property type="protein sequence ID" value="OGY09231.1"/>
    <property type="molecule type" value="Genomic_DNA"/>
</dbReference>
<keyword evidence="3" id="KW-0378">Hydrolase</keyword>
<organism evidence="6 7">
    <name type="scientific">Candidatus Blackburnbacteria bacterium RIFCSPHIGHO2_01_FULL_43_15b</name>
    <dbReference type="NCBI Taxonomy" id="1797513"/>
    <lineage>
        <taxon>Bacteria</taxon>
        <taxon>Candidatus Blackburniibacteriota</taxon>
    </lineage>
</organism>
<keyword evidence="4" id="KW-0472">Membrane</keyword>
<dbReference type="STRING" id="1797513.A2782_01785"/>
<keyword evidence="4" id="KW-0812">Transmembrane</keyword>
<dbReference type="SMART" id="SM00318">
    <property type="entry name" value="SNc"/>
    <property type="match status" value="1"/>
</dbReference>
<evidence type="ECO:0000259" key="5">
    <source>
        <dbReference type="PROSITE" id="PS50830"/>
    </source>
</evidence>
<dbReference type="GO" id="GO:0004519">
    <property type="term" value="F:endonuclease activity"/>
    <property type="evidence" value="ECO:0007669"/>
    <property type="project" value="UniProtKB-KW"/>
</dbReference>
<comment type="caution">
    <text evidence="6">The sequence shown here is derived from an EMBL/GenBank/DDBJ whole genome shotgun (WGS) entry which is preliminary data.</text>
</comment>
<dbReference type="Proteomes" id="UP000177967">
    <property type="component" value="Unassembled WGS sequence"/>
</dbReference>
<dbReference type="GO" id="GO:0016787">
    <property type="term" value="F:hydrolase activity"/>
    <property type="evidence" value="ECO:0007669"/>
    <property type="project" value="UniProtKB-KW"/>
</dbReference>
<dbReference type="PROSITE" id="PS50830">
    <property type="entry name" value="TNASE_3"/>
    <property type="match status" value="1"/>
</dbReference>
<dbReference type="Gene3D" id="2.40.50.90">
    <property type="match status" value="1"/>
</dbReference>
<evidence type="ECO:0000256" key="1">
    <source>
        <dbReference type="ARBA" id="ARBA00022722"/>
    </source>
</evidence>
<dbReference type="SUPFAM" id="SSF50199">
    <property type="entry name" value="Staphylococcal nuclease"/>
    <property type="match status" value="1"/>
</dbReference>
<feature type="domain" description="TNase-like" evidence="5">
    <location>
        <begin position="59"/>
        <end position="187"/>
    </location>
</feature>
<dbReference type="PANTHER" id="PTHR12302:SF3">
    <property type="entry name" value="SERINE_THREONINE-PROTEIN KINASE 31"/>
    <property type="match status" value="1"/>
</dbReference>
<dbReference type="AlphaFoldDB" id="A0A1G1V1P2"/>
<dbReference type="InterPro" id="IPR035437">
    <property type="entry name" value="SNase_OB-fold_sf"/>
</dbReference>
<reference evidence="6 7" key="1">
    <citation type="journal article" date="2016" name="Nat. Commun.">
        <title>Thousands of microbial genomes shed light on interconnected biogeochemical processes in an aquifer system.</title>
        <authorList>
            <person name="Anantharaman K."/>
            <person name="Brown C.T."/>
            <person name="Hug L.A."/>
            <person name="Sharon I."/>
            <person name="Castelle C.J."/>
            <person name="Probst A.J."/>
            <person name="Thomas B.C."/>
            <person name="Singh A."/>
            <person name="Wilkins M.J."/>
            <person name="Karaoz U."/>
            <person name="Brodie E.L."/>
            <person name="Williams K.H."/>
            <person name="Hubbard S.S."/>
            <person name="Banfield J.F."/>
        </authorList>
    </citation>
    <scope>NUCLEOTIDE SEQUENCE [LARGE SCALE GENOMIC DNA]</scope>
</reference>
<keyword evidence="4" id="KW-1133">Transmembrane helix</keyword>
<keyword evidence="2" id="KW-0255">Endonuclease</keyword>
<evidence type="ECO:0000256" key="2">
    <source>
        <dbReference type="ARBA" id="ARBA00022759"/>
    </source>
</evidence>
<sequence>MHQTLAKAVFGIVILLFGIYLGKYNPRIFPTFSVPTSTSTGLNPVSNTPSVTALQGVTRMTLVTVTRVIDGDTIEIEGGFRVRYIGIDTPETVKLNTPEQCFGEEASDKNKELVGGKKVTLEKDVSETDKYGRLLRYVWVGDMFVNDYLVRNGYAHVSTYPPDVKYQSQFATAQKEAQEENRGLWAPNACTTPTPSASVQPALDPRESCNIKGNINSSGEKIYHMPGQQHYDRTQIDESAGERWFCAEEEATSSGWRKSKV</sequence>
<proteinExistence type="predicted"/>
<name>A0A1G1V1P2_9BACT</name>
<feature type="transmembrane region" description="Helical" evidence="4">
    <location>
        <begin position="6"/>
        <end position="22"/>
    </location>
</feature>
<evidence type="ECO:0000256" key="4">
    <source>
        <dbReference type="SAM" id="Phobius"/>
    </source>
</evidence>
<evidence type="ECO:0000313" key="6">
    <source>
        <dbReference type="EMBL" id="OGY09231.1"/>
    </source>
</evidence>
<dbReference type="PANTHER" id="PTHR12302">
    <property type="entry name" value="EBNA2 BINDING PROTEIN P100"/>
    <property type="match status" value="1"/>
</dbReference>
<dbReference type="InterPro" id="IPR016071">
    <property type="entry name" value="Staphylococal_nuclease_OB-fold"/>
</dbReference>
<evidence type="ECO:0000256" key="3">
    <source>
        <dbReference type="ARBA" id="ARBA00022801"/>
    </source>
</evidence>
<gene>
    <name evidence="6" type="ORF">A2782_01785</name>
</gene>